<gene>
    <name evidence="2" type="ORF">SAMN05216481_1265</name>
</gene>
<dbReference type="RefSeq" id="WP_143071836.1">
    <property type="nucleotide sequence ID" value="NZ_FOET01000026.1"/>
</dbReference>
<dbReference type="CDD" id="cd06170">
    <property type="entry name" value="LuxR_C_like"/>
    <property type="match status" value="1"/>
</dbReference>
<evidence type="ECO:0000313" key="2">
    <source>
        <dbReference type="EMBL" id="SER00422.1"/>
    </source>
</evidence>
<dbReference type="Gene3D" id="1.10.10.10">
    <property type="entry name" value="Winged helix-like DNA-binding domain superfamily/Winged helix DNA-binding domain"/>
    <property type="match status" value="1"/>
</dbReference>
<keyword evidence="3" id="KW-1185">Reference proteome</keyword>
<dbReference type="InterPro" id="IPR051797">
    <property type="entry name" value="TrmB-like"/>
</dbReference>
<sequence>MAESGIGLDGRSELLYRKLLLRTSWRTQELAQALGWPTDEVAQAMEILRAEGLASVSEDDRTAFRAVEPCIALPTLLARSMREGRSPQPRPVEIDRFIALHERAAERVRESADGSGDRNDTSTMVERMVAKAERDVVFLVPDHTEGGFEFSRPIVDMALRRGVRLRAVWSSSVFQAPSVMAYARWLAQQDVPPRTVGTVPLRAMIMDGAVAVVIDESEGSRVVRSATELEPLCALAERLWERGAAVRQLGRNPGVPTTRRPRTEIVLRLLAEGLTDDAIARRLGCSVRTVRNDVASAMVALDARSRFQAGARAMQVGLI</sequence>
<organism evidence="2 3">
    <name type="scientific">Streptomyces radiopugnans</name>
    <dbReference type="NCBI Taxonomy" id="403935"/>
    <lineage>
        <taxon>Bacteria</taxon>
        <taxon>Bacillati</taxon>
        <taxon>Actinomycetota</taxon>
        <taxon>Actinomycetes</taxon>
        <taxon>Kitasatosporales</taxon>
        <taxon>Streptomycetaceae</taxon>
        <taxon>Streptomyces</taxon>
    </lineage>
</organism>
<reference evidence="2 3" key="1">
    <citation type="submission" date="2016-10" db="EMBL/GenBank/DDBJ databases">
        <authorList>
            <person name="de Groot N.N."/>
        </authorList>
    </citation>
    <scope>NUCLEOTIDE SEQUENCE [LARGE SCALE GENOMIC DNA]</scope>
    <source>
        <strain evidence="2 3">CGMCC 4.3519</strain>
    </source>
</reference>
<dbReference type="Pfam" id="PF00196">
    <property type="entry name" value="GerE"/>
    <property type="match status" value="1"/>
</dbReference>
<dbReference type="InterPro" id="IPR000792">
    <property type="entry name" value="Tscrpt_reg_LuxR_C"/>
</dbReference>
<name>A0A1H9KMV1_9ACTN</name>
<dbReference type="PROSITE" id="PS50043">
    <property type="entry name" value="HTH_LUXR_2"/>
    <property type="match status" value="1"/>
</dbReference>
<dbReference type="InterPro" id="IPR016032">
    <property type="entry name" value="Sig_transdc_resp-reg_C-effctor"/>
</dbReference>
<dbReference type="AlphaFoldDB" id="A0A1H9KMV1"/>
<dbReference type="PANTHER" id="PTHR34293">
    <property type="entry name" value="HTH-TYPE TRANSCRIPTIONAL REGULATOR TRMBL2"/>
    <property type="match status" value="1"/>
</dbReference>
<dbReference type="GO" id="GO:0003677">
    <property type="term" value="F:DNA binding"/>
    <property type="evidence" value="ECO:0007669"/>
    <property type="project" value="InterPro"/>
</dbReference>
<evidence type="ECO:0000259" key="1">
    <source>
        <dbReference type="PROSITE" id="PS50043"/>
    </source>
</evidence>
<evidence type="ECO:0000313" key="3">
    <source>
        <dbReference type="Proteomes" id="UP000199055"/>
    </source>
</evidence>
<dbReference type="SUPFAM" id="SSF46894">
    <property type="entry name" value="C-terminal effector domain of the bipartite response regulators"/>
    <property type="match status" value="1"/>
</dbReference>
<feature type="domain" description="HTH luxR-type" evidence="1">
    <location>
        <begin position="250"/>
        <end position="317"/>
    </location>
</feature>
<dbReference type="PANTHER" id="PTHR34293:SF1">
    <property type="entry name" value="HTH-TYPE TRANSCRIPTIONAL REGULATOR TRMBL2"/>
    <property type="match status" value="1"/>
</dbReference>
<proteinExistence type="predicted"/>
<dbReference type="Proteomes" id="UP000199055">
    <property type="component" value="Unassembled WGS sequence"/>
</dbReference>
<accession>A0A1H9KMV1</accession>
<dbReference type="STRING" id="403935.SAMN05216481_1265"/>
<dbReference type="EMBL" id="FOET01000026">
    <property type="protein sequence ID" value="SER00422.1"/>
    <property type="molecule type" value="Genomic_DNA"/>
</dbReference>
<protein>
    <submittedName>
        <fullName evidence="2">Regulatory protein, luxR family</fullName>
    </submittedName>
</protein>
<dbReference type="InterPro" id="IPR036388">
    <property type="entry name" value="WH-like_DNA-bd_sf"/>
</dbReference>
<dbReference type="GO" id="GO:0006355">
    <property type="term" value="P:regulation of DNA-templated transcription"/>
    <property type="evidence" value="ECO:0007669"/>
    <property type="project" value="InterPro"/>
</dbReference>
<dbReference type="SMART" id="SM00421">
    <property type="entry name" value="HTH_LUXR"/>
    <property type="match status" value="1"/>
</dbReference>